<comment type="caution">
    <text evidence="1">The sequence shown here is derived from an EMBL/GenBank/DDBJ whole genome shotgun (WGS) entry which is preliminary data.</text>
</comment>
<dbReference type="Proteomes" id="UP000886653">
    <property type="component" value="Unassembled WGS sequence"/>
</dbReference>
<evidence type="ECO:0000313" key="2">
    <source>
        <dbReference type="Proteomes" id="UP000886653"/>
    </source>
</evidence>
<accession>A0A9P6TB55</accession>
<reference evidence="1" key="1">
    <citation type="submission" date="2013-11" db="EMBL/GenBank/DDBJ databases">
        <title>Genome sequence of the fusiform rust pathogen reveals effectors for host alternation and coevolution with pine.</title>
        <authorList>
            <consortium name="DOE Joint Genome Institute"/>
            <person name="Smith K."/>
            <person name="Pendleton A."/>
            <person name="Kubisiak T."/>
            <person name="Anderson C."/>
            <person name="Salamov A."/>
            <person name="Aerts A."/>
            <person name="Riley R."/>
            <person name="Clum A."/>
            <person name="Lindquist E."/>
            <person name="Ence D."/>
            <person name="Campbell M."/>
            <person name="Kronenberg Z."/>
            <person name="Feau N."/>
            <person name="Dhillon B."/>
            <person name="Hamelin R."/>
            <person name="Burleigh J."/>
            <person name="Smith J."/>
            <person name="Yandell M."/>
            <person name="Nelson C."/>
            <person name="Grigoriev I."/>
            <person name="Davis J."/>
        </authorList>
    </citation>
    <scope>NUCLEOTIDE SEQUENCE</scope>
    <source>
        <strain evidence="1">G11</strain>
    </source>
</reference>
<gene>
    <name evidence="1" type="ORF">CROQUDRAFT_658017</name>
</gene>
<keyword evidence="2" id="KW-1185">Reference proteome</keyword>
<evidence type="ECO:0000313" key="1">
    <source>
        <dbReference type="EMBL" id="KAG0145912.1"/>
    </source>
</evidence>
<sequence>MNEYGEILMAISLVVWFEAHVEPQETQTGPNSLILGLNSFLPYKPKLCHDHYNTHNMVQVKVMFKVYDDDHTAGPS</sequence>
<feature type="non-terminal residue" evidence="1">
    <location>
        <position position="76"/>
    </location>
</feature>
<proteinExistence type="predicted"/>
<name>A0A9P6TB55_9BASI</name>
<dbReference type="AlphaFoldDB" id="A0A9P6TB55"/>
<protein>
    <submittedName>
        <fullName evidence="1">Uncharacterized protein</fullName>
    </submittedName>
</protein>
<organism evidence="1 2">
    <name type="scientific">Cronartium quercuum f. sp. fusiforme G11</name>
    <dbReference type="NCBI Taxonomy" id="708437"/>
    <lineage>
        <taxon>Eukaryota</taxon>
        <taxon>Fungi</taxon>
        <taxon>Dikarya</taxon>
        <taxon>Basidiomycota</taxon>
        <taxon>Pucciniomycotina</taxon>
        <taxon>Pucciniomycetes</taxon>
        <taxon>Pucciniales</taxon>
        <taxon>Coleosporiaceae</taxon>
        <taxon>Cronartium</taxon>
    </lineage>
</organism>
<dbReference type="EMBL" id="MU167268">
    <property type="protein sequence ID" value="KAG0145912.1"/>
    <property type="molecule type" value="Genomic_DNA"/>
</dbReference>